<sequence length="120" mass="13292">MFTSLGPPSPLPKPSVAVLIGRLYCGLFLGVFRAVDLTFVDLTFANLSPLMTSTTTSGLFVYAQQPDWFVVRSWWPATPIALPPGRITRMSKTDSNVYKDANCWPDVPNWDDGYVFGTDV</sequence>
<name>A0A8H4LYB3_9HYPO</name>
<gene>
    <name evidence="1" type="ORF">G6O67_006060</name>
</gene>
<dbReference type="AlphaFoldDB" id="A0A8H4LYB3"/>
<keyword evidence="2" id="KW-1185">Reference proteome</keyword>
<comment type="caution">
    <text evidence="1">The sequence shown here is derived from an EMBL/GenBank/DDBJ whole genome shotgun (WGS) entry which is preliminary data.</text>
</comment>
<dbReference type="EMBL" id="JAAVMX010000006">
    <property type="protein sequence ID" value="KAF4507425.1"/>
    <property type="molecule type" value="Genomic_DNA"/>
</dbReference>
<protein>
    <submittedName>
        <fullName evidence="1">Uncharacterized protein</fullName>
    </submittedName>
</protein>
<dbReference type="Proteomes" id="UP000557566">
    <property type="component" value="Unassembled WGS sequence"/>
</dbReference>
<evidence type="ECO:0000313" key="1">
    <source>
        <dbReference type="EMBL" id="KAF4507425.1"/>
    </source>
</evidence>
<evidence type="ECO:0000313" key="2">
    <source>
        <dbReference type="Proteomes" id="UP000557566"/>
    </source>
</evidence>
<organism evidence="1 2">
    <name type="scientific">Ophiocordyceps sinensis</name>
    <dbReference type="NCBI Taxonomy" id="72228"/>
    <lineage>
        <taxon>Eukaryota</taxon>
        <taxon>Fungi</taxon>
        <taxon>Dikarya</taxon>
        <taxon>Ascomycota</taxon>
        <taxon>Pezizomycotina</taxon>
        <taxon>Sordariomycetes</taxon>
        <taxon>Hypocreomycetidae</taxon>
        <taxon>Hypocreales</taxon>
        <taxon>Ophiocordycipitaceae</taxon>
        <taxon>Ophiocordyceps</taxon>
    </lineage>
</organism>
<reference evidence="1 2" key="1">
    <citation type="journal article" date="2020" name="Genome Biol. Evol.">
        <title>A new high-quality draft genome assembly of the Chinese cordyceps Ophiocordyceps sinensis.</title>
        <authorList>
            <person name="Shu R."/>
            <person name="Zhang J."/>
            <person name="Meng Q."/>
            <person name="Zhang H."/>
            <person name="Zhou G."/>
            <person name="Li M."/>
            <person name="Wu P."/>
            <person name="Zhao Y."/>
            <person name="Chen C."/>
            <person name="Qin Q."/>
        </authorList>
    </citation>
    <scope>NUCLEOTIDE SEQUENCE [LARGE SCALE GENOMIC DNA]</scope>
    <source>
        <strain evidence="1 2">IOZ07</strain>
    </source>
</reference>
<proteinExistence type="predicted"/>
<accession>A0A8H4LYB3</accession>